<comment type="function">
    <text evidence="10">Regulatory subunit of the condensin complex, a complex required for conversion of interphase chromatin into mitotic-like condense chromosomes. The condensin complex probably introduces positive supercoils into relaxed DNA in the presence of type I topoisomerases and converts nicked DNA into positive knotted forms in the presence of type II topoisomerases.</text>
</comment>
<dbReference type="EMBL" id="BDSP01000133">
    <property type="protein sequence ID" value="GAX18887.1"/>
    <property type="molecule type" value="Genomic_DNA"/>
</dbReference>
<dbReference type="InParanoid" id="A0A1Z5JXY1"/>
<name>A0A1Z5JXY1_FISSO</name>
<protein>
    <submittedName>
        <fullName evidence="13">Condensin complex subunit 1</fullName>
    </submittedName>
</protein>
<feature type="compositionally biased region" description="Basic residues" evidence="11">
    <location>
        <begin position="1211"/>
        <end position="1223"/>
    </location>
</feature>
<evidence type="ECO:0000256" key="6">
    <source>
        <dbReference type="ARBA" id="ARBA00022776"/>
    </source>
</evidence>
<feature type="domain" description="Condensin complex subunit 1 C-terminal" evidence="12">
    <location>
        <begin position="975"/>
        <end position="1134"/>
    </location>
</feature>
<keyword evidence="5 10" id="KW-0132">Cell division</keyword>
<organism evidence="13 14">
    <name type="scientific">Fistulifera solaris</name>
    <name type="common">Oleaginous diatom</name>
    <dbReference type="NCBI Taxonomy" id="1519565"/>
    <lineage>
        <taxon>Eukaryota</taxon>
        <taxon>Sar</taxon>
        <taxon>Stramenopiles</taxon>
        <taxon>Ochrophyta</taxon>
        <taxon>Bacillariophyta</taxon>
        <taxon>Bacillariophyceae</taxon>
        <taxon>Bacillariophycidae</taxon>
        <taxon>Naviculales</taxon>
        <taxon>Naviculaceae</taxon>
        <taxon>Fistulifera</taxon>
    </lineage>
</organism>
<dbReference type="PANTHER" id="PTHR14222">
    <property type="entry name" value="CONDENSIN"/>
    <property type="match status" value="1"/>
</dbReference>
<sequence>MMIDPTIEQTTKVSQWTSSRRPAANNTMKSRFPIPSSIQDLERAPYDLLPYPEDFADDNEAARADSFTELVNKLEQGNHVLKNSDHRLFSEDEDVWLDEERMQALYTLVRKSTSLSVETRNDLVQVLADAMKSLADILVTSNDVVSQAFRDAWACHVYMIYTFTFLNEANRKEAGFDSEYRSIAAGALLTAAHHMAKYPNLLWQRGVVDESVIILPCRTAYTLLEVSSGVINRKTACGDTALQILEVSLSHTSILSLITTSLMDMMHSLEHMSSIVAELCAKSETLSVELLREVARLDSMGIKNVAPFVSSLAASQPRLVLKHMPQLMFFLDSEPYTMRNALVTAIGHILQSLAHNNAKSEESAMLDANKARENLLSVLSTRLYDTSSYTRATVLRTWISLIQNKSLPKDHFLPVTRMAVDRLQDRTVIVRKQALLLLSELLENNPFMGNLDPAPYRAKLNELYTYMKENMPAHIREANEAAMKDAEESESAVAMQEVERAALAASLAEADTLLEDTENLSSADKEFCTKAQALKFTQSALDFIDVLEDATLAFESLMLSNNTTDVTESLRFFVKAKHFQLPCAVTGMKHALALMWSPEVAIREEVLKAFVEVFITVPGSVGAENLPGKRIANNLVQLVDKANKSELASIEEAISHLVKENRIPAEVFGILWSAVANDHENRTSALQLIAMGATADRSIIDSKSRLKLLLDAALGDHAQDSRDWAAIGAAAVLLQRVPRAKIDLSDAKYLILERLMEQLCAVAQGDWCLDASEADTLQWFSAAEQAIKALFVICPEPEAACRSIIVTMSHFTFERQNSLCHPLHLARFFHMLGQISLNLLVYTEALSGSVRRGNAKRAVKMQEEADKAKCRASTHEDDDIEAELGIAQAAEAENERNMAEISEREILNRGLIGKFGPLLARVVANDGGRFESKILMEASVLALTKFMCVSSHFCEKHLPLLFTALSKAPPGDTTLRANTVVALGDLAFRFPNEVEPYTPHLYACLRDNSTKVRRHTLMVLTHLVLNDMVKVKGQVCEIALCLRDNDPRIRDMSRLLFHELSKRSNNPVYNLLPDIISQLSQQSMQKEDFRGIMSFLLGYVKKDRQNEMLTEKLCQRFPKCLSLEQTADLVFCISQLKMNEKTIKCLSDSFKLYKDALCNEDVKKQFLMIVGKAKKSAKPESRQFLDEWENKISETAAIEAENEAVGQNAAKAKKSKRPKRTKPLRSIPQEELDDE</sequence>
<dbReference type="OrthoDB" id="436262at2759"/>
<keyword evidence="14" id="KW-1185">Reference proteome</keyword>
<evidence type="ECO:0000256" key="9">
    <source>
        <dbReference type="ARBA" id="ARBA00023306"/>
    </source>
</evidence>
<dbReference type="InterPro" id="IPR016024">
    <property type="entry name" value="ARM-type_fold"/>
</dbReference>
<comment type="similarity">
    <text evidence="3 10">Belongs to the CND1 (condensin subunit 1) family.</text>
</comment>
<dbReference type="InterPro" id="IPR007673">
    <property type="entry name" value="Condensin_cplx_su1"/>
</dbReference>
<evidence type="ECO:0000256" key="8">
    <source>
        <dbReference type="ARBA" id="ARBA00023242"/>
    </source>
</evidence>
<dbReference type="GO" id="GO:0051301">
    <property type="term" value="P:cell division"/>
    <property type="evidence" value="ECO:0007669"/>
    <property type="project" value="UniProtKB-KW"/>
</dbReference>
<comment type="subcellular location">
    <subcellularLocation>
        <location evidence="2">Chromosome</location>
    </subcellularLocation>
    <subcellularLocation>
        <location evidence="1">Nucleus</location>
    </subcellularLocation>
</comment>
<keyword evidence="9 10" id="KW-0131">Cell cycle</keyword>
<feature type="region of interest" description="Disordered" evidence="11">
    <location>
        <begin position="1203"/>
        <end position="1235"/>
    </location>
</feature>
<dbReference type="PIRSF" id="PIRSF017127">
    <property type="entry name" value="Condensin_D2"/>
    <property type="match status" value="1"/>
</dbReference>
<evidence type="ECO:0000256" key="2">
    <source>
        <dbReference type="ARBA" id="ARBA00004286"/>
    </source>
</evidence>
<keyword evidence="8" id="KW-0539">Nucleus</keyword>
<dbReference type="GO" id="GO:0005634">
    <property type="term" value="C:nucleus"/>
    <property type="evidence" value="ECO:0007669"/>
    <property type="project" value="UniProtKB-SubCell"/>
</dbReference>
<dbReference type="Proteomes" id="UP000198406">
    <property type="component" value="Unassembled WGS sequence"/>
</dbReference>
<evidence type="ECO:0000256" key="5">
    <source>
        <dbReference type="ARBA" id="ARBA00022618"/>
    </source>
</evidence>
<dbReference type="Gene3D" id="1.25.10.10">
    <property type="entry name" value="Leucine-rich Repeat Variant"/>
    <property type="match status" value="2"/>
</dbReference>
<evidence type="ECO:0000256" key="7">
    <source>
        <dbReference type="ARBA" id="ARBA00023067"/>
    </source>
</evidence>
<dbReference type="AlphaFoldDB" id="A0A1Z5JXY1"/>
<evidence type="ECO:0000313" key="13">
    <source>
        <dbReference type="EMBL" id="GAX18887.1"/>
    </source>
</evidence>
<keyword evidence="7 10" id="KW-0226">DNA condensation</keyword>
<dbReference type="PANTHER" id="PTHR14222:SF2">
    <property type="entry name" value="CONDENSIN COMPLEX SUBUNIT 1"/>
    <property type="match status" value="1"/>
</dbReference>
<dbReference type="GO" id="GO:0000779">
    <property type="term" value="C:condensed chromosome, centromeric region"/>
    <property type="evidence" value="ECO:0007669"/>
    <property type="project" value="TreeGrafter"/>
</dbReference>
<dbReference type="InterPro" id="IPR011989">
    <property type="entry name" value="ARM-like"/>
</dbReference>
<evidence type="ECO:0000256" key="11">
    <source>
        <dbReference type="SAM" id="MobiDB-lite"/>
    </source>
</evidence>
<dbReference type="SUPFAM" id="SSF48371">
    <property type="entry name" value="ARM repeat"/>
    <property type="match status" value="1"/>
</dbReference>
<accession>A0A1Z5JXY1</accession>
<evidence type="ECO:0000256" key="4">
    <source>
        <dbReference type="ARBA" id="ARBA00022454"/>
    </source>
</evidence>
<gene>
    <name evidence="13" type="ORF">FisN_8Hh103</name>
</gene>
<dbReference type="InterPro" id="IPR032682">
    <property type="entry name" value="Cnd1_C"/>
</dbReference>
<dbReference type="GO" id="GO:0010032">
    <property type="term" value="P:meiotic chromosome condensation"/>
    <property type="evidence" value="ECO:0007669"/>
    <property type="project" value="TreeGrafter"/>
</dbReference>
<reference evidence="13 14" key="1">
    <citation type="journal article" date="2015" name="Plant Cell">
        <title>Oil accumulation by the oleaginous diatom Fistulifera solaris as revealed by the genome and transcriptome.</title>
        <authorList>
            <person name="Tanaka T."/>
            <person name="Maeda Y."/>
            <person name="Veluchamy A."/>
            <person name="Tanaka M."/>
            <person name="Abida H."/>
            <person name="Marechal E."/>
            <person name="Bowler C."/>
            <person name="Muto M."/>
            <person name="Sunaga Y."/>
            <person name="Tanaka M."/>
            <person name="Yoshino T."/>
            <person name="Taniguchi T."/>
            <person name="Fukuda Y."/>
            <person name="Nemoto M."/>
            <person name="Matsumoto M."/>
            <person name="Wong P.S."/>
            <person name="Aburatani S."/>
            <person name="Fujibuchi W."/>
        </authorList>
    </citation>
    <scope>NUCLEOTIDE SEQUENCE [LARGE SCALE GENOMIC DNA]</scope>
    <source>
        <strain evidence="13 14">JPCC DA0580</strain>
    </source>
</reference>
<evidence type="ECO:0000256" key="3">
    <source>
        <dbReference type="ARBA" id="ARBA00009606"/>
    </source>
</evidence>
<dbReference type="Pfam" id="PF12717">
    <property type="entry name" value="Cnd1"/>
    <property type="match status" value="1"/>
</dbReference>
<dbReference type="InterPro" id="IPR026971">
    <property type="entry name" value="CND1/NCAPD3"/>
</dbReference>
<dbReference type="GO" id="GO:0007076">
    <property type="term" value="P:mitotic chromosome condensation"/>
    <property type="evidence" value="ECO:0007669"/>
    <property type="project" value="InterPro"/>
</dbReference>
<evidence type="ECO:0000256" key="1">
    <source>
        <dbReference type="ARBA" id="ARBA00004123"/>
    </source>
</evidence>
<keyword evidence="6 10" id="KW-0498">Mitosis</keyword>
<evidence type="ECO:0000259" key="12">
    <source>
        <dbReference type="Pfam" id="PF12717"/>
    </source>
</evidence>
<proteinExistence type="inferred from homology"/>
<evidence type="ECO:0000256" key="10">
    <source>
        <dbReference type="PIRNR" id="PIRNR017127"/>
    </source>
</evidence>
<dbReference type="GO" id="GO:0000796">
    <property type="term" value="C:condensin complex"/>
    <property type="evidence" value="ECO:0007669"/>
    <property type="project" value="TreeGrafter"/>
</dbReference>
<evidence type="ECO:0000313" key="14">
    <source>
        <dbReference type="Proteomes" id="UP000198406"/>
    </source>
</evidence>
<dbReference type="GO" id="GO:0042393">
    <property type="term" value="F:histone binding"/>
    <property type="evidence" value="ECO:0007669"/>
    <property type="project" value="TreeGrafter"/>
</dbReference>
<comment type="caution">
    <text evidence="13">The sequence shown here is derived from an EMBL/GenBank/DDBJ whole genome shotgun (WGS) entry which is preliminary data.</text>
</comment>
<keyword evidence="4" id="KW-0158">Chromosome</keyword>